<proteinExistence type="predicted"/>
<dbReference type="Proteomes" id="UP000248758">
    <property type="component" value="Chromosome 1"/>
</dbReference>
<evidence type="ECO:0000313" key="2">
    <source>
        <dbReference type="Proteomes" id="UP000248758"/>
    </source>
</evidence>
<dbReference type="KEGG" id="tpty:NCTC11468_02249"/>
<gene>
    <name evidence="1" type="ORF">NCTC11468_02249</name>
</gene>
<organism evidence="1 2">
    <name type="scientific">Tatumella ptyseos</name>
    <dbReference type="NCBI Taxonomy" id="82987"/>
    <lineage>
        <taxon>Bacteria</taxon>
        <taxon>Pseudomonadati</taxon>
        <taxon>Pseudomonadota</taxon>
        <taxon>Gammaproteobacteria</taxon>
        <taxon>Enterobacterales</taxon>
        <taxon>Erwiniaceae</taxon>
        <taxon>Tatumella</taxon>
    </lineage>
</organism>
<dbReference type="AlphaFoldDB" id="A0A2X5SIW0"/>
<sequence length="43" mass="4851">MATAVFSFLSLPGFDYNICREDINHVYLIRGKCQALISPDIDC</sequence>
<accession>A0A2X5SIW0</accession>
<name>A0A2X5SIW0_9GAMM</name>
<evidence type="ECO:0000313" key="1">
    <source>
        <dbReference type="EMBL" id="SQK75324.1"/>
    </source>
</evidence>
<protein>
    <submittedName>
        <fullName evidence="1">Uncharacterized protein</fullName>
    </submittedName>
</protein>
<reference evidence="1 2" key="1">
    <citation type="submission" date="2018-06" db="EMBL/GenBank/DDBJ databases">
        <authorList>
            <consortium name="Pathogen Informatics"/>
            <person name="Doyle S."/>
        </authorList>
    </citation>
    <scope>NUCLEOTIDE SEQUENCE [LARGE SCALE GENOMIC DNA]</scope>
    <source>
        <strain evidence="1 2">NCTC11468</strain>
    </source>
</reference>
<dbReference type="EMBL" id="LS483499">
    <property type="protein sequence ID" value="SQK75324.1"/>
    <property type="molecule type" value="Genomic_DNA"/>
</dbReference>